<proteinExistence type="predicted"/>
<dbReference type="EMBL" id="PUEJ01000008">
    <property type="protein sequence ID" value="PRH85500.1"/>
    <property type="molecule type" value="Genomic_DNA"/>
</dbReference>
<dbReference type="AlphaFoldDB" id="A0A2S9Q860"/>
<evidence type="ECO:0000313" key="1">
    <source>
        <dbReference type="EMBL" id="PRH85500.1"/>
    </source>
</evidence>
<gene>
    <name evidence="1" type="ORF">C5L14_21160</name>
</gene>
<name>A0A2S9Q860_9HYPH</name>
<accession>A0A2S9Q860</accession>
<sequence length="105" mass="11656">MWQISALAIDDFPGCTDVSSVLGNDAFEGKAGVEQMALGKGHEENIRPFRPDAMSQVHNMPGDDVCQSYNRQKTFDRRCGSLNLKLQRFLVQLPVQPTLAMPECS</sequence>
<protein>
    <submittedName>
        <fullName evidence="1">Uncharacterized protein</fullName>
    </submittedName>
</protein>
<comment type="caution">
    <text evidence="1">The sequence shown here is derived from an EMBL/GenBank/DDBJ whole genome shotgun (WGS) entry which is preliminary data.</text>
</comment>
<organism evidence="1 2">
    <name type="scientific">Labrys okinawensis</name>
    <dbReference type="NCBI Taxonomy" id="346911"/>
    <lineage>
        <taxon>Bacteria</taxon>
        <taxon>Pseudomonadati</taxon>
        <taxon>Pseudomonadota</taxon>
        <taxon>Alphaproteobacteria</taxon>
        <taxon>Hyphomicrobiales</taxon>
        <taxon>Xanthobacteraceae</taxon>
        <taxon>Labrys</taxon>
    </lineage>
</organism>
<keyword evidence="2" id="KW-1185">Reference proteome</keyword>
<evidence type="ECO:0000313" key="2">
    <source>
        <dbReference type="Proteomes" id="UP000237682"/>
    </source>
</evidence>
<dbReference type="Proteomes" id="UP000237682">
    <property type="component" value="Unassembled WGS sequence"/>
</dbReference>
<reference evidence="1 2" key="1">
    <citation type="submission" date="2018-02" db="EMBL/GenBank/DDBJ databases">
        <title>Whole genome sequencing of endophytic bacterium.</title>
        <authorList>
            <person name="Eedara R."/>
            <person name="Podile A.R."/>
        </authorList>
    </citation>
    <scope>NUCLEOTIDE SEQUENCE [LARGE SCALE GENOMIC DNA]</scope>
    <source>
        <strain evidence="1 2">RP1T</strain>
    </source>
</reference>